<gene>
    <name evidence="1" type="ORF">DSAG12_00105</name>
</gene>
<keyword evidence="2" id="KW-1185">Reference proteome</keyword>
<dbReference type="KEGG" id="psyt:DSAG12_00105"/>
<dbReference type="PANTHER" id="PTHR42658">
    <property type="entry name" value="HYDROLASE TATD"/>
    <property type="match status" value="1"/>
</dbReference>
<evidence type="ECO:0000313" key="2">
    <source>
        <dbReference type="Proteomes" id="UP000321408"/>
    </source>
</evidence>
<dbReference type="GO" id="GO:0016788">
    <property type="term" value="F:hydrolase activity, acting on ester bonds"/>
    <property type="evidence" value="ECO:0007669"/>
    <property type="project" value="InterPro"/>
</dbReference>
<dbReference type="InterPro" id="IPR012022">
    <property type="entry name" value="UCP005295"/>
</dbReference>
<dbReference type="AlphaFoldDB" id="A0A5B9D5A9"/>
<dbReference type="RefSeq" id="WP_147661254.1">
    <property type="nucleotide sequence ID" value="NZ_CP042905.2"/>
</dbReference>
<organism evidence="1 2">
    <name type="scientific">Promethearchaeum syntrophicum</name>
    <dbReference type="NCBI Taxonomy" id="2594042"/>
    <lineage>
        <taxon>Archaea</taxon>
        <taxon>Promethearchaeati</taxon>
        <taxon>Promethearchaeota</taxon>
        <taxon>Promethearchaeia</taxon>
        <taxon>Promethearchaeales</taxon>
        <taxon>Promethearchaeaceae</taxon>
        <taxon>Promethearchaeum</taxon>
    </lineage>
</organism>
<dbReference type="Gene3D" id="3.20.20.140">
    <property type="entry name" value="Metal-dependent hydrolases"/>
    <property type="match status" value="1"/>
</dbReference>
<dbReference type="InterPro" id="IPR001130">
    <property type="entry name" value="TatD-like"/>
</dbReference>
<reference evidence="1 2" key="1">
    <citation type="journal article" date="2020" name="Nature">
        <title>Isolation of an archaeon at the prokaryote-eukaryote interface.</title>
        <authorList>
            <person name="Imachi H."/>
            <person name="Nobu M.K."/>
            <person name="Nakahara N."/>
            <person name="Morono Y."/>
            <person name="Ogawara M."/>
            <person name="Takaki Y."/>
            <person name="Takano Y."/>
            <person name="Uematsu K."/>
            <person name="Ikuta T."/>
            <person name="Ito M."/>
            <person name="Matsui Y."/>
            <person name="Miyazaki M."/>
            <person name="Murata K."/>
            <person name="Saito Y."/>
            <person name="Sakai S."/>
            <person name="Song C."/>
            <person name="Tasumi E."/>
            <person name="Yamanaka Y."/>
            <person name="Yamaguchi T."/>
            <person name="Kamagata Y."/>
            <person name="Tamaki H."/>
            <person name="Takai K."/>
        </authorList>
    </citation>
    <scope>NUCLEOTIDE SEQUENCE [LARGE SCALE GENOMIC DNA]</scope>
    <source>
        <strain evidence="1 2">MK-D1</strain>
    </source>
</reference>
<dbReference type="InterPro" id="IPR032466">
    <property type="entry name" value="Metal_Hydrolase"/>
</dbReference>
<accession>A0A5B9D5A9</accession>
<evidence type="ECO:0000313" key="1">
    <source>
        <dbReference type="EMBL" id="QEE14294.1"/>
    </source>
</evidence>
<dbReference type="PANTHER" id="PTHR42658:SF1">
    <property type="entry name" value="HYDROLASE TATD"/>
    <property type="match status" value="1"/>
</dbReference>
<sequence length="277" mass="31487">MFRKKFIAQPGSRIDVVHSIYRTVGDLKMFRHMGIRDVISSLVLPQETPLSSGRSYYDFFNWLCNEEIKRCEKYGLRMHPVIGIPPAHSMNTKIMDEALLFLDEFLSDKKAIGIGEIGMGRGTKEEYMAFKRQLSIAQKYDLPVIVQSPKYDKVALTSIILKELKKAKIDRAIVDHCDKDTLQLVIRSHNDDIKVGLTVGQQAISPEEALQMFQSFSYENRIILDSGLGIHDSSIFGVSNTIELFADKVNEEALQKMIYDNYVEVFPGISSRIKTSV</sequence>
<proteinExistence type="predicted"/>
<dbReference type="SUPFAM" id="SSF51556">
    <property type="entry name" value="Metallo-dependent hydrolases"/>
    <property type="match status" value="1"/>
</dbReference>
<dbReference type="GeneID" id="41328111"/>
<reference evidence="1 2" key="2">
    <citation type="journal article" date="2024" name="Int. J. Syst. Evol. Microbiol.">
        <title>Promethearchaeum syntrophicum gen. nov., sp. nov., an anaerobic, obligately syntrophic archaeon, the first isolate of the lineage 'Asgard' archaea, and proposal of the new archaeal phylum Promethearchaeota phyl. nov. and kingdom Promethearchaeati regn. nov.</title>
        <authorList>
            <person name="Imachi H."/>
            <person name="Nobu M.K."/>
            <person name="Kato S."/>
            <person name="Takaki Y."/>
            <person name="Miyazaki M."/>
            <person name="Miyata M."/>
            <person name="Ogawara M."/>
            <person name="Saito Y."/>
            <person name="Sakai S."/>
            <person name="Tahara Y.O."/>
            <person name="Takano Y."/>
            <person name="Tasumi E."/>
            <person name="Uematsu K."/>
            <person name="Yoshimura T."/>
            <person name="Itoh T."/>
            <person name="Ohkuma M."/>
            <person name="Takai K."/>
        </authorList>
    </citation>
    <scope>NUCLEOTIDE SEQUENCE [LARGE SCALE GENOMIC DNA]</scope>
    <source>
        <strain evidence="1 2">MK-D1</strain>
    </source>
</reference>
<dbReference type="EMBL" id="CP042905">
    <property type="protein sequence ID" value="QEE14294.1"/>
    <property type="molecule type" value="Genomic_DNA"/>
</dbReference>
<dbReference type="Proteomes" id="UP000321408">
    <property type="component" value="Chromosome"/>
</dbReference>
<keyword evidence="1" id="KW-0378">Hydrolase</keyword>
<name>A0A5B9D5A9_9ARCH</name>
<protein>
    <submittedName>
        <fullName evidence="1">TatD family hydrolase</fullName>
    </submittedName>
</protein>
<dbReference type="OrthoDB" id="359310at2157"/>
<dbReference type="Pfam" id="PF01026">
    <property type="entry name" value="TatD_DNase"/>
    <property type="match status" value="1"/>
</dbReference>